<reference evidence="1 2" key="1">
    <citation type="submission" date="2020-05" db="EMBL/GenBank/DDBJ databases">
        <title>Distinct polysaccharide utilization as determinants for interspecies competition between intestinal Prevotella spp.</title>
        <authorList>
            <person name="Galvez E.J.C."/>
            <person name="Iljazovic A."/>
            <person name="Strowig T."/>
        </authorList>
    </citation>
    <scope>NUCLEOTIDE SEQUENCE [LARGE SCALE GENOMIC DNA]</scope>
    <source>
        <strain evidence="1 2">PMUR</strain>
    </source>
</reference>
<dbReference type="Pfam" id="PF13306">
    <property type="entry name" value="LRR_5"/>
    <property type="match status" value="2"/>
</dbReference>
<organism evidence="1 2">
    <name type="scientific">Xylanibacter muris</name>
    <dbReference type="NCBI Taxonomy" id="2736290"/>
    <lineage>
        <taxon>Bacteria</taxon>
        <taxon>Pseudomonadati</taxon>
        <taxon>Bacteroidota</taxon>
        <taxon>Bacteroidia</taxon>
        <taxon>Bacteroidales</taxon>
        <taxon>Prevotellaceae</taxon>
        <taxon>Xylanibacter</taxon>
    </lineage>
</organism>
<dbReference type="RefSeq" id="WP_172275514.1">
    <property type="nucleotide sequence ID" value="NZ_JABKKF010000005.1"/>
</dbReference>
<comment type="caution">
    <text evidence="1">The sequence shown here is derived from an EMBL/GenBank/DDBJ whole genome shotgun (WGS) entry which is preliminary data.</text>
</comment>
<dbReference type="EMBL" id="JABKKF010000005">
    <property type="protein sequence ID" value="NPD92179.1"/>
    <property type="molecule type" value="Genomic_DNA"/>
</dbReference>
<dbReference type="InterPro" id="IPR032675">
    <property type="entry name" value="LRR_dom_sf"/>
</dbReference>
<dbReference type="Gene3D" id="3.40.50.12480">
    <property type="match status" value="1"/>
</dbReference>
<name>A0ABX2ALV5_9BACT</name>
<dbReference type="PANTHER" id="PTHR45661">
    <property type="entry name" value="SURFACE ANTIGEN"/>
    <property type="match status" value="1"/>
</dbReference>
<dbReference type="SUPFAM" id="SSF52058">
    <property type="entry name" value="L domain-like"/>
    <property type="match status" value="2"/>
</dbReference>
<evidence type="ECO:0000313" key="1">
    <source>
        <dbReference type="EMBL" id="NPD92179.1"/>
    </source>
</evidence>
<dbReference type="Proteomes" id="UP000714420">
    <property type="component" value="Unassembled WGS sequence"/>
</dbReference>
<dbReference type="InterPro" id="IPR026906">
    <property type="entry name" value="LRR_5"/>
</dbReference>
<dbReference type="PANTHER" id="PTHR45661:SF3">
    <property type="entry name" value="IG-LIKE DOMAIN-CONTAINING PROTEIN"/>
    <property type="match status" value="1"/>
</dbReference>
<dbReference type="Gene3D" id="3.80.10.10">
    <property type="entry name" value="Ribonuclease Inhibitor"/>
    <property type="match status" value="2"/>
</dbReference>
<protein>
    <submittedName>
        <fullName evidence="1">Leucine-rich repeat protein</fullName>
    </submittedName>
</protein>
<sequence>MKKTIITSLALLTSVFSVGQNIKVISELYSWDGYNLEKALGNEWAEIDSLVVLTCSRGMINESDFPFIRKCCEEGRLSGIDFRRIKMENIPSSAFSPSVSSDGVRRESKLKYITLPAGLRGIGESAFLGTNLITVDIPRTVESIGSRAFGECPNLRSVILRGNTPMKGVAPDAFSGIAPDAVLTVDTESAEHYRSSDTWKVFKSIYADDDIFRTLSVHFDGSLTAKEILGKDSANVDSLIVTGVPTASDLLYMMCLPVFSNGRLYGLNLYDCDIEKISDDVDFFGYKNRINYLNLPKKLKKINDSFLGNTYIRWCSIPNTIEEIGIAAFNECRNLNMDLIIPEGVKIVGFTAFYNCYNLKSIYLPSTLSKLGEWSFYMPSAGRFPDKVLDVYMNRMTPPEYIYLDGYTQEDILGMGGAFNIWWDNACHNVRLFVPVGAKKNYENNKNWEVLSEIIETPELTGGPNGIDGTVVSSDADSGVTEVYTVSGHLVWRGTGEPRLEKGLYIVKTGGKTEKCIVR</sequence>
<proteinExistence type="predicted"/>
<evidence type="ECO:0000313" key="2">
    <source>
        <dbReference type="Proteomes" id="UP000714420"/>
    </source>
</evidence>
<dbReference type="InterPro" id="IPR053139">
    <property type="entry name" value="Surface_bspA-like"/>
</dbReference>
<keyword evidence="2" id="KW-1185">Reference proteome</keyword>
<accession>A0ABX2ALV5</accession>
<gene>
    <name evidence="1" type="ORF">HPS56_07410</name>
</gene>